<evidence type="ECO:0000313" key="2">
    <source>
        <dbReference type="EMBL" id="MEA5125974.1"/>
    </source>
</evidence>
<dbReference type="STRING" id="1843580.A7D17_12580"/>
<evidence type="ECO:0008006" key="6">
    <source>
        <dbReference type="Google" id="ProtNLM"/>
    </source>
</evidence>
<evidence type="ECO:0000313" key="4">
    <source>
        <dbReference type="Proteomes" id="UP000077659"/>
    </source>
</evidence>
<keyword evidence="1" id="KW-1133">Transmembrane helix</keyword>
<feature type="transmembrane region" description="Helical" evidence="1">
    <location>
        <begin position="34"/>
        <end position="56"/>
    </location>
</feature>
<keyword evidence="1" id="KW-0812">Transmembrane</keyword>
<sequence>MWARWLASVVLGLPLAVALVGLCALLLPGPRQSYTLAWLLLMFPVWIGAMAWPFVFRSAARAWWWLGGLTLLCYLALALIKALGWTELPA</sequence>
<name>A0A1A9MGI3_9XANT</name>
<organism evidence="3 4">
    <name type="scientific">Xanthomonas floridensis</name>
    <dbReference type="NCBI Taxonomy" id="1843580"/>
    <lineage>
        <taxon>Bacteria</taxon>
        <taxon>Pseudomonadati</taxon>
        <taxon>Pseudomonadota</taxon>
        <taxon>Gammaproteobacteria</taxon>
        <taxon>Lysobacterales</taxon>
        <taxon>Lysobacteraceae</taxon>
        <taxon>Xanthomonas</taxon>
    </lineage>
</organism>
<evidence type="ECO:0000313" key="3">
    <source>
        <dbReference type="EMBL" id="OAG68747.1"/>
    </source>
</evidence>
<feature type="transmembrane region" description="Helical" evidence="1">
    <location>
        <begin position="6"/>
        <end position="27"/>
    </location>
</feature>
<protein>
    <recommendedName>
        <fullName evidence="6">Transmembrane protein</fullName>
    </recommendedName>
</protein>
<accession>A0A1A9MGI3</accession>
<comment type="caution">
    <text evidence="3">The sequence shown here is derived from an EMBL/GenBank/DDBJ whole genome shotgun (WGS) entry which is preliminary data.</text>
</comment>
<dbReference type="RefSeq" id="WP_064508004.1">
    <property type="nucleotide sequence ID" value="NZ_JAYFSN010000032.1"/>
</dbReference>
<keyword evidence="5" id="KW-1185">Reference proteome</keyword>
<evidence type="ECO:0000256" key="1">
    <source>
        <dbReference type="SAM" id="Phobius"/>
    </source>
</evidence>
<dbReference type="Proteomes" id="UP000077659">
    <property type="component" value="Unassembled WGS sequence"/>
</dbReference>
<keyword evidence="1" id="KW-0472">Membrane</keyword>
<reference evidence="2 5" key="2">
    <citation type="submission" date="2023-12" db="EMBL/GenBank/DDBJ databases">
        <title>Genome sequencing of Xanthomonas floridensis.</title>
        <authorList>
            <person name="Greer S."/>
            <person name="Harrison J."/>
            <person name="Grant M."/>
            <person name="Vicente J."/>
            <person name="Studholme D."/>
        </authorList>
    </citation>
    <scope>NUCLEOTIDE SEQUENCE [LARGE SCALE GENOMIC DNA]</scope>
    <source>
        <strain evidence="2 5">WHRI 8848</strain>
    </source>
</reference>
<dbReference type="Proteomes" id="UP001303614">
    <property type="component" value="Unassembled WGS sequence"/>
</dbReference>
<reference evidence="3 4" key="1">
    <citation type="submission" date="2016-05" db="EMBL/GenBank/DDBJ databases">
        <title>Pathogenic, phenotypic and molecular characterisation of Xanthomonas nasturtii sp. nov. and Xanthomonas floridensis sp. nov., new species of Xanthomonas associated with watercress production in Florida.</title>
        <authorList>
            <person name="Vicente J.G."/>
            <person name="Rothwell S."/>
            <person name="Holub E.B."/>
            <person name="Studholme D.J."/>
        </authorList>
    </citation>
    <scope>NUCLEOTIDE SEQUENCE [LARGE SCALE GENOMIC DNA]</scope>
    <source>
        <strain evidence="3 4">WHRI 8848</strain>
    </source>
</reference>
<proteinExistence type="predicted"/>
<dbReference type="AlphaFoldDB" id="A0A1A9MGI3"/>
<dbReference type="EMBL" id="LXNG01000006">
    <property type="protein sequence ID" value="OAG68747.1"/>
    <property type="molecule type" value="Genomic_DNA"/>
</dbReference>
<dbReference type="EMBL" id="JAYFSO010000031">
    <property type="protein sequence ID" value="MEA5125974.1"/>
    <property type="molecule type" value="Genomic_DNA"/>
</dbReference>
<gene>
    <name evidence="3" type="ORF">A7D17_12580</name>
    <name evidence="2" type="ORF">VB146_19390</name>
</gene>
<evidence type="ECO:0000313" key="5">
    <source>
        <dbReference type="Proteomes" id="UP001303614"/>
    </source>
</evidence>
<feature type="transmembrane region" description="Helical" evidence="1">
    <location>
        <begin position="62"/>
        <end position="84"/>
    </location>
</feature>